<keyword evidence="1" id="KW-0812">Transmembrane</keyword>
<evidence type="ECO:0000313" key="4">
    <source>
        <dbReference type="Proteomes" id="UP000033986"/>
    </source>
</evidence>
<keyword evidence="1" id="KW-0472">Membrane</keyword>
<evidence type="ECO:0000259" key="2">
    <source>
        <dbReference type="Pfam" id="PF26449"/>
    </source>
</evidence>
<dbReference type="Proteomes" id="UP000033986">
    <property type="component" value="Unassembled WGS sequence"/>
</dbReference>
<sequence>MGNLLYLGWMDIFYAIIQIFLGLWWLWLPVFLAVLFIELWVNYLKEKAIKKINWLLLEVKISRDIEKTPKAMEQIFSGFYAILTKIKFFGKYWFGRAQPWLSLEIAGIDGSVYFFIRTPERFRNLVEAQIHAQYPSAEISEVLDYAGPLANKVPSKTHDIKGVELMLGKDDYLPIRTYIAFEESEKERRVDPMASFLEILSKLKAGENIFIQYLIAPTAEKGWREKGQEAINKLTGKKIEVKKTWFGNIYGGVEEFIKNFFVGIAIYPTWENPKKEDAKTTAANLSPGEKNIVEAIENKISKLAFKTNIRYIYIARSDSFNSANLTAVTGSFRQFNSVNLNAFKGNDDEETSIDREIQPFRKRFEFIRKKKFIKRYINRRFVEKTFILNTEELATIYHYPIFAVEAPTLRRVEAKKAEPPVSLPI</sequence>
<proteinExistence type="predicted"/>
<organism evidence="3 4">
    <name type="scientific">Candidatus Azambacteria bacterium GW2011_GWB1_42_17</name>
    <dbReference type="NCBI Taxonomy" id="1618615"/>
    <lineage>
        <taxon>Bacteria</taxon>
        <taxon>Candidatus Azamiibacteriota</taxon>
    </lineage>
</organism>
<accession>A0A0G1BDL9</accession>
<dbReference type="AlphaFoldDB" id="A0A0G1BDL9"/>
<dbReference type="Pfam" id="PF26449">
    <property type="entry name" value="DUF8128"/>
    <property type="match status" value="1"/>
</dbReference>
<comment type="caution">
    <text evidence="3">The sequence shown here is derived from an EMBL/GenBank/DDBJ whole genome shotgun (WGS) entry which is preliminary data.</text>
</comment>
<name>A0A0G1BDL9_9BACT</name>
<feature type="domain" description="DUF8128" evidence="2">
    <location>
        <begin position="54"/>
        <end position="404"/>
    </location>
</feature>
<protein>
    <recommendedName>
        <fullName evidence="2">DUF8128 domain-containing protein</fullName>
    </recommendedName>
</protein>
<dbReference type="InterPro" id="IPR058441">
    <property type="entry name" value="DUF8128"/>
</dbReference>
<gene>
    <name evidence="3" type="ORF">UV07_C0008G0010</name>
</gene>
<reference evidence="3 4" key="1">
    <citation type="journal article" date="2015" name="Nature">
        <title>rRNA introns, odd ribosomes, and small enigmatic genomes across a large radiation of phyla.</title>
        <authorList>
            <person name="Brown C.T."/>
            <person name="Hug L.A."/>
            <person name="Thomas B.C."/>
            <person name="Sharon I."/>
            <person name="Castelle C.J."/>
            <person name="Singh A."/>
            <person name="Wilkins M.J."/>
            <person name="Williams K.H."/>
            <person name="Banfield J.F."/>
        </authorList>
    </citation>
    <scope>NUCLEOTIDE SEQUENCE [LARGE SCALE GENOMIC DNA]</scope>
</reference>
<keyword evidence="1" id="KW-1133">Transmembrane helix</keyword>
<dbReference type="EMBL" id="LCDB01000008">
    <property type="protein sequence ID" value="KKS44461.1"/>
    <property type="molecule type" value="Genomic_DNA"/>
</dbReference>
<evidence type="ECO:0000256" key="1">
    <source>
        <dbReference type="SAM" id="Phobius"/>
    </source>
</evidence>
<evidence type="ECO:0000313" key="3">
    <source>
        <dbReference type="EMBL" id="KKS44461.1"/>
    </source>
</evidence>
<feature type="transmembrane region" description="Helical" evidence="1">
    <location>
        <begin position="12"/>
        <end position="41"/>
    </location>
</feature>